<dbReference type="EMBL" id="JAUSRD010000012">
    <property type="protein sequence ID" value="MDP9895345.1"/>
    <property type="molecule type" value="Genomic_DNA"/>
</dbReference>
<dbReference type="RefSeq" id="WP_307686057.1">
    <property type="nucleotide sequence ID" value="NZ_JAUSRD010000012.1"/>
</dbReference>
<protein>
    <submittedName>
        <fullName evidence="1">Uncharacterized protein</fullName>
    </submittedName>
</protein>
<dbReference type="Proteomes" id="UP001242045">
    <property type="component" value="Unassembled WGS sequence"/>
</dbReference>
<name>A0AAW8CYC0_9BURK</name>
<reference evidence="1" key="1">
    <citation type="submission" date="2023-07" db="EMBL/GenBank/DDBJ databases">
        <title>Sorghum-associated microbial communities from plants grown in Nebraska, USA.</title>
        <authorList>
            <person name="Schachtman D."/>
        </authorList>
    </citation>
    <scope>NUCLEOTIDE SEQUENCE</scope>
    <source>
        <strain evidence="1">DS3754</strain>
    </source>
</reference>
<sequence length="87" mass="9680">MSTPPFEPRHEPVLALPHPSGTIVHESSCLRTSSNIDADGFAVTALDSGHLQMAVRDRELQIRFRAFSSKRMSTRLPTARPRRPGTK</sequence>
<gene>
    <name evidence="1" type="ORF">J2W31_004470</name>
</gene>
<organism evidence="1 2">
    <name type="scientific">Variovorax boronicumulans</name>
    <dbReference type="NCBI Taxonomy" id="436515"/>
    <lineage>
        <taxon>Bacteria</taxon>
        <taxon>Pseudomonadati</taxon>
        <taxon>Pseudomonadota</taxon>
        <taxon>Betaproteobacteria</taxon>
        <taxon>Burkholderiales</taxon>
        <taxon>Comamonadaceae</taxon>
        <taxon>Variovorax</taxon>
    </lineage>
</organism>
<evidence type="ECO:0000313" key="2">
    <source>
        <dbReference type="Proteomes" id="UP001242045"/>
    </source>
</evidence>
<accession>A0AAW8CYC0</accession>
<evidence type="ECO:0000313" key="1">
    <source>
        <dbReference type="EMBL" id="MDP9895345.1"/>
    </source>
</evidence>
<comment type="caution">
    <text evidence="1">The sequence shown here is derived from an EMBL/GenBank/DDBJ whole genome shotgun (WGS) entry which is preliminary data.</text>
</comment>
<dbReference type="AlphaFoldDB" id="A0AAW8CYC0"/>
<proteinExistence type="predicted"/>